<feature type="region of interest" description="Disordered" evidence="1">
    <location>
        <begin position="54"/>
        <end position="105"/>
    </location>
</feature>
<dbReference type="OrthoDB" id="5490046at2"/>
<dbReference type="EMBL" id="SSMQ01000006">
    <property type="protein sequence ID" value="TKD10452.1"/>
    <property type="molecule type" value="Genomic_DNA"/>
</dbReference>
<dbReference type="Pfam" id="PF06739">
    <property type="entry name" value="SBBP"/>
    <property type="match status" value="2"/>
</dbReference>
<dbReference type="InterPro" id="IPR011047">
    <property type="entry name" value="Quinoprotein_ADH-like_sf"/>
</dbReference>
<feature type="compositionally biased region" description="Gly residues" evidence="1">
    <location>
        <begin position="54"/>
        <end position="71"/>
    </location>
</feature>
<dbReference type="PANTHER" id="PTHR35580:SF1">
    <property type="entry name" value="PHYTASE-LIKE DOMAIN-CONTAINING PROTEIN"/>
    <property type="match status" value="1"/>
</dbReference>
<dbReference type="Gene3D" id="2.80.10.50">
    <property type="match status" value="1"/>
</dbReference>
<dbReference type="PANTHER" id="PTHR35580">
    <property type="entry name" value="CELL SURFACE GLYCOPROTEIN (S-LAYER PROTEIN)-LIKE PROTEIN"/>
    <property type="match status" value="1"/>
</dbReference>
<dbReference type="Proteomes" id="UP000309215">
    <property type="component" value="Unassembled WGS sequence"/>
</dbReference>
<evidence type="ECO:0000256" key="1">
    <source>
        <dbReference type="SAM" id="MobiDB-lite"/>
    </source>
</evidence>
<keyword evidence="3" id="KW-1185">Reference proteome</keyword>
<sequence length="536" mass="52789">MRTRRAHPSILKASSGAGKLLGTGTLLASFVCAGALVALASACGGGASSSGGSGAGTGGAGAAGGGQGGDGLQDFVTSASSSSSSSSSGTGGQNPGPMCDPPNPNGGVTAFAAAYGDAQTQSGVSVSTDKTGNILLAGALQGTMNLGGTMLTSGGKEDAFVAKLNSAGQVIWAKRFGDGQNQSATGIGADAEGNVYVTGIFIGTVNFGGSNLTSDTNFFQDVFLVKFAPDGSHVWSKKFGDSNIQYARALAVDGVGNVVIAGYFQQQVDFGGGVLTAAGQAFDAFVAKFNATGQHLWSKKYGNDADQSAKSLAVDGAGNVYVAGEASGAIDFGAGLVMAQGNPSAFVAKLDSQGAPIWAKLSSGAGKASANAVAVSPSGSVAVAGQFQGTFDLGGKPMTNIDVDDAFVSVLTSSGAQTYTRAFGDPTFQRADGVAFAPNGDVLLAGAFTGSIDLGGGASPSADGFDMFLGRLAAKDGCLVWGRSYGGPLVQSPQSLVFDPVSGNVILTGSFGGTVDFGLGPLTAAGDDAFLFAVKP</sequence>
<comment type="caution">
    <text evidence="2">The sequence shown here is derived from an EMBL/GenBank/DDBJ whole genome shotgun (WGS) entry which is preliminary data.</text>
</comment>
<accession>A0A4U1JGK6</accession>
<dbReference type="InterPro" id="IPR052918">
    <property type="entry name" value="Motility_Chemotaxis_Reg"/>
</dbReference>
<evidence type="ECO:0000313" key="3">
    <source>
        <dbReference type="Proteomes" id="UP000309215"/>
    </source>
</evidence>
<proteinExistence type="predicted"/>
<evidence type="ECO:0008006" key="4">
    <source>
        <dbReference type="Google" id="ProtNLM"/>
    </source>
</evidence>
<dbReference type="InterPro" id="IPR010620">
    <property type="entry name" value="SBBP_repeat"/>
</dbReference>
<dbReference type="SUPFAM" id="SSF50998">
    <property type="entry name" value="Quinoprotein alcohol dehydrogenase-like"/>
    <property type="match status" value="1"/>
</dbReference>
<gene>
    <name evidence="2" type="ORF">E8A74_08385</name>
</gene>
<reference evidence="2 3" key="1">
    <citation type="submission" date="2019-04" db="EMBL/GenBank/DDBJ databases">
        <authorList>
            <person name="Li Y."/>
            <person name="Wang J."/>
        </authorList>
    </citation>
    <scope>NUCLEOTIDE SEQUENCE [LARGE SCALE GENOMIC DNA]</scope>
    <source>
        <strain evidence="2 3">DSM 14668</strain>
    </source>
</reference>
<evidence type="ECO:0000313" key="2">
    <source>
        <dbReference type="EMBL" id="TKD10452.1"/>
    </source>
</evidence>
<dbReference type="RefSeq" id="WP_136928417.1">
    <property type="nucleotide sequence ID" value="NZ_SSMQ01000006.1"/>
</dbReference>
<name>A0A4U1JGK6_9BACT</name>
<dbReference type="AlphaFoldDB" id="A0A4U1JGK6"/>
<organism evidence="2 3">
    <name type="scientific">Polyangium fumosum</name>
    <dbReference type="NCBI Taxonomy" id="889272"/>
    <lineage>
        <taxon>Bacteria</taxon>
        <taxon>Pseudomonadati</taxon>
        <taxon>Myxococcota</taxon>
        <taxon>Polyangia</taxon>
        <taxon>Polyangiales</taxon>
        <taxon>Polyangiaceae</taxon>
        <taxon>Polyangium</taxon>
    </lineage>
</organism>
<protein>
    <recommendedName>
        <fullName evidence="4">Cell surface protein</fullName>
    </recommendedName>
</protein>
<feature type="compositionally biased region" description="Low complexity" evidence="1">
    <location>
        <begin position="78"/>
        <end position="88"/>
    </location>
</feature>